<proteinExistence type="predicted"/>
<protein>
    <submittedName>
        <fullName evidence="2">Uncharacterized protein</fullName>
    </submittedName>
</protein>
<dbReference type="Proteomes" id="UP001152024">
    <property type="component" value="Unassembled WGS sequence"/>
</dbReference>
<dbReference type="EMBL" id="JAOQBH010000012">
    <property type="protein sequence ID" value="KAJ4127790.1"/>
    <property type="molecule type" value="Genomic_DNA"/>
</dbReference>
<evidence type="ECO:0000313" key="2">
    <source>
        <dbReference type="EMBL" id="KAJ4127790.1"/>
    </source>
</evidence>
<evidence type="ECO:0000313" key="3">
    <source>
        <dbReference type="Proteomes" id="UP001152024"/>
    </source>
</evidence>
<name>A0ABQ8R5Z9_FUSEQ</name>
<evidence type="ECO:0000256" key="1">
    <source>
        <dbReference type="SAM" id="MobiDB-lite"/>
    </source>
</evidence>
<organism evidence="2 3">
    <name type="scientific">Fusarium equiseti</name>
    <name type="common">Fusarium scirpi</name>
    <dbReference type="NCBI Taxonomy" id="61235"/>
    <lineage>
        <taxon>Eukaryota</taxon>
        <taxon>Fungi</taxon>
        <taxon>Dikarya</taxon>
        <taxon>Ascomycota</taxon>
        <taxon>Pezizomycotina</taxon>
        <taxon>Sordariomycetes</taxon>
        <taxon>Hypocreomycetidae</taxon>
        <taxon>Hypocreales</taxon>
        <taxon>Nectriaceae</taxon>
        <taxon>Fusarium</taxon>
        <taxon>Fusarium incarnatum-equiseti species complex</taxon>
    </lineage>
</organism>
<accession>A0ABQ8R5Z9</accession>
<comment type="caution">
    <text evidence="2">The sequence shown here is derived from an EMBL/GenBank/DDBJ whole genome shotgun (WGS) entry which is preliminary data.</text>
</comment>
<feature type="region of interest" description="Disordered" evidence="1">
    <location>
        <begin position="1"/>
        <end position="29"/>
    </location>
</feature>
<sequence>MAPSPSDTDNNPSAITSTPAGTPSHTTTPSAITAMQASTAVYSPTSTQLEKFTHFPSLPKELRLDVWGFVAPTKHDALMGARITSNEEDNGKIDHGKIFSPLLQPHALAGRKSCKEAFDTWNNATISTIFMPLRYPSLSALSRLGTNVDAIATLWPEPRMLDVLFLSLQMRDAHFHLEGIKTFLVGVTAIVCDPIVSPKAFNQLGEMRFKTFELDDPALLNLLDDCDAPRKVHASNKCFIRTLQEYWERDQRNEELRETWQNLMNAPNGEPAITMKPVAIANTPPAIKSVLFKRNGMQNGGRLLFPSTPAGKDAEGIPLPPMLASSSMIQLLDVPSNLRTRECCLWADERLDTAHLELL</sequence>
<gene>
    <name evidence="2" type="ORF">NW768_008065</name>
</gene>
<keyword evidence="3" id="KW-1185">Reference proteome</keyword>
<reference evidence="2" key="1">
    <citation type="submission" date="2022-09" db="EMBL/GenBank/DDBJ databases">
        <title>Fusarium specimens isolated from Avocado Roots.</title>
        <authorList>
            <person name="Stajich J."/>
            <person name="Roper C."/>
            <person name="Heimlech-Rivalta G."/>
        </authorList>
    </citation>
    <scope>NUCLEOTIDE SEQUENCE</scope>
    <source>
        <strain evidence="2">CF00095</strain>
    </source>
</reference>